<dbReference type="SUPFAM" id="SSF50978">
    <property type="entry name" value="WD40 repeat-like"/>
    <property type="match status" value="1"/>
</dbReference>
<keyword evidence="3" id="KW-1185">Reference proteome</keyword>
<name>A0A9K3CVD2_9EUKA</name>
<dbReference type="InterPro" id="IPR036322">
    <property type="entry name" value="WD40_repeat_dom_sf"/>
</dbReference>
<protein>
    <submittedName>
        <fullName evidence="2">Uncharacterized protein</fullName>
    </submittedName>
</protein>
<proteinExistence type="predicted"/>
<feature type="non-terminal residue" evidence="2">
    <location>
        <position position="1"/>
    </location>
</feature>
<sequence>CELGYVTVFDLWSYRLTRALHPLQSNVLSISWNLTGTKLVCADENDTVLIDISQDVPVTLKESDIVNAGRAYNGEPVSKPSPGVVEGKDMEPPSEATMRAVRRILRQPWSALKKREELDKALSNFSKDAQRPILEVLSEAHVIAPDGNDPDTVCLSQMYTSGDGEWRKREIARITYTEGRTAASVSSLALSDGSVIIAVAYTQGGIDVFHAGSKMEGEGENVGYYHVGSEASVPSATVKVSVLSVLETPFVVVCTGTVLKAHKLVSQSIVETSASSPQGPYILDTQGTDGTDIGGCLRRDESVLQMHVQSVQREQWLACVTARQVIVISLDPSNSQPLSLVLAIPAQTRVPGMDASFTVARVPTPMHDIPTPVPISEPDVPKGLHVVYLTGESLSLIDIEVVRTLRTLRSQSIDRPLNGLVQDTVVQGERPMNKAVSGRETVIVPTVAMCYGKNALVVFMPGLPIPPLHALVPGLRFTARPVGKEEREDEFDDVPCMKTYDDPRYLDRVGAREYVGDDPDDELDLGVPGECTGVTEELSVVPGLWRSEIGVRDHLRVPY</sequence>
<feature type="region of interest" description="Disordered" evidence="1">
    <location>
        <begin position="71"/>
        <end position="93"/>
    </location>
</feature>
<organism evidence="2 3">
    <name type="scientific">Kipferlia bialata</name>
    <dbReference type="NCBI Taxonomy" id="797122"/>
    <lineage>
        <taxon>Eukaryota</taxon>
        <taxon>Metamonada</taxon>
        <taxon>Carpediemonas-like organisms</taxon>
        <taxon>Kipferlia</taxon>
    </lineage>
</organism>
<evidence type="ECO:0000313" key="2">
    <source>
        <dbReference type="EMBL" id="GIQ83137.1"/>
    </source>
</evidence>
<reference evidence="2 3" key="1">
    <citation type="journal article" date="2018" name="PLoS ONE">
        <title>The draft genome of Kipferlia bialata reveals reductive genome evolution in fornicate parasites.</title>
        <authorList>
            <person name="Tanifuji G."/>
            <person name="Takabayashi S."/>
            <person name="Kume K."/>
            <person name="Takagi M."/>
            <person name="Nakayama T."/>
            <person name="Kamikawa R."/>
            <person name="Inagaki Y."/>
            <person name="Hashimoto T."/>
        </authorList>
    </citation>
    <scope>NUCLEOTIDE SEQUENCE [LARGE SCALE GENOMIC DNA]</scope>
    <source>
        <strain evidence="2">NY0173</strain>
    </source>
</reference>
<dbReference type="AlphaFoldDB" id="A0A9K3CVD2"/>
<evidence type="ECO:0000313" key="3">
    <source>
        <dbReference type="Proteomes" id="UP000265618"/>
    </source>
</evidence>
<gene>
    <name evidence="2" type="ORF">KIPB_004405</name>
</gene>
<accession>A0A9K3CVD2</accession>
<evidence type="ECO:0000256" key="1">
    <source>
        <dbReference type="SAM" id="MobiDB-lite"/>
    </source>
</evidence>
<dbReference type="EMBL" id="BDIP01000940">
    <property type="protein sequence ID" value="GIQ83137.1"/>
    <property type="molecule type" value="Genomic_DNA"/>
</dbReference>
<dbReference type="Proteomes" id="UP000265618">
    <property type="component" value="Unassembled WGS sequence"/>
</dbReference>
<comment type="caution">
    <text evidence="2">The sequence shown here is derived from an EMBL/GenBank/DDBJ whole genome shotgun (WGS) entry which is preliminary data.</text>
</comment>